<name>A0AAV4M9S2_CAEEX</name>
<organism evidence="1 2">
    <name type="scientific">Caerostris extrusa</name>
    <name type="common">Bark spider</name>
    <name type="synonym">Caerostris bankana</name>
    <dbReference type="NCBI Taxonomy" id="172846"/>
    <lineage>
        <taxon>Eukaryota</taxon>
        <taxon>Metazoa</taxon>
        <taxon>Ecdysozoa</taxon>
        <taxon>Arthropoda</taxon>
        <taxon>Chelicerata</taxon>
        <taxon>Arachnida</taxon>
        <taxon>Araneae</taxon>
        <taxon>Araneomorphae</taxon>
        <taxon>Entelegynae</taxon>
        <taxon>Araneoidea</taxon>
        <taxon>Araneidae</taxon>
        <taxon>Caerostris</taxon>
    </lineage>
</organism>
<keyword evidence="2" id="KW-1185">Reference proteome</keyword>
<dbReference type="EMBL" id="BPLR01001985">
    <property type="protein sequence ID" value="GIX68643.1"/>
    <property type="molecule type" value="Genomic_DNA"/>
</dbReference>
<protein>
    <submittedName>
        <fullName evidence="1">Uncharacterized protein</fullName>
    </submittedName>
</protein>
<accession>A0AAV4M9S2</accession>
<evidence type="ECO:0000313" key="1">
    <source>
        <dbReference type="EMBL" id="GIX68643.1"/>
    </source>
</evidence>
<dbReference type="AlphaFoldDB" id="A0AAV4M9S2"/>
<proteinExistence type="predicted"/>
<evidence type="ECO:0000313" key="2">
    <source>
        <dbReference type="Proteomes" id="UP001054945"/>
    </source>
</evidence>
<sequence length="97" mass="11290">MSLDHAKLFKYLISNTTTFVSQCYVLGWSKGENNVFREYCLSLMCRILEISINLEPWSPIINTRHSVTELVHISKHRLYHGTQNGTNGLFHLTKEYT</sequence>
<reference evidence="1 2" key="1">
    <citation type="submission" date="2021-06" db="EMBL/GenBank/DDBJ databases">
        <title>Caerostris extrusa draft genome.</title>
        <authorList>
            <person name="Kono N."/>
            <person name="Arakawa K."/>
        </authorList>
    </citation>
    <scope>NUCLEOTIDE SEQUENCE [LARGE SCALE GENOMIC DNA]</scope>
</reference>
<comment type="caution">
    <text evidence="1">The sequence shown here is derived from an EMBL/GenBank/DDBJ whole genome shotgun (WGS) entry which is preliminary data.</text>
</comment>
<dbReference type="Proteomes" id="UP001054945">
    <property type="component" value="Unassembled WGS sequence"/>
</dbReference>
<gene>
    <name evidence="1" type="ORF">CEXT_512201</name>
</gene>